<gene>
    <name evidence="1" type="ORF">SAMN04488018_11612</name>
</gene>
<accession>A0A1H6WRA3</accession>
<dbReference type="AlphaFoldDB" id="A0A1H6WRA3"/>
<dbReference type="EMBL" id="FNYS01000016">
    <property type="protein sequence ID" value="SEJ19549.1"/>
    <property type="molecule type" value="Genomic_DNA"/>
</dbReference>
<reference evidence="1 2" key="1">
    <citation type="submission" date="2016-10" db="EMBL/GenBank/DDBJ databases">
        <authorList>
            <person name="de Groot N.N."/>
        </authorList>
    </citation>
    <scope>NUCLEOTIDE SEQUENCE [LARGE SCALE GENOMIC DNA]</scope>
    <source>
        <strain evidence="1 2">DSM 23048</strain>
    </source>
</reference>
<name>A0A1H6WRA3_9FLAO</name>
<sequence>MRNFLIIVFVFCSVLGFAQVDSLYVKEHKQPYGVKIAFGKDILALDYTLEDGKNKQTYQSNKPTSIGLGFLWRSSSLSFSYGFSFMRDKEKGKTKATDFQYHYYGDKFLIDLYYKRNKGFYSYTNDTKENIPSDDNIFPDFKIHMYGGLFQYVWNSEKYSLGAAYDFNKTQFKSAGSLLLGGGVFYSSLRNIPVASDAIDDYDKKTYHFGPNIGYGYNWVPFKKVLVAGAITLGVNGAVEENLLTRKTVFIVNPSVIGRFSIGYIGENWIVSASTLSNGLYLNFKETYQSSLLTSTFSFTVIKRFKLKKEIPFLQKDYDWKEAIFGKKNNELVSDIE</sequence>
<dbReference type="GeneID" id="82257990"/>
<dbReference type="Pfam" id="PF14391">
    <property type="entry name" value="DUF4421"/>
    <property type="match status" value="1"/>
</dbReference>
<dbReference type="Proteomes" id="UP000183077">
    <property type="component" value="Unassembled WGS sequence"/>
</dbReference>
<evidence type="ECO:0008006" key="3">
    <source>
        <dbReference type="Google" id="ProtNLM"/>
    </source>
</evidence>
<evidence type="ECO:0000313" key="2">
    <source>
        <dbReference type="Proteomes" id="UP000183077"/>
    </source>
</evidence>
<evidence type="ECO:0000313" key="1">
    <source>
        <dbReference type="EMBL" id="SEJ19549.1"/>
    </source>
</evidence>
<dbReference type="RefSeq" id="WP_074747041.1">
    <property type="nucleotide sequence ID" value="NZ_FNYS01000016.1"/>
</dbReference>
<dbReference type="InterPro" id="IPR025535">
    <property type="entry name" value="DUF4421"/>
</dbReference>
<proteinExistence type="predicted"/>
<organism evidence="1 2">
    <name type="scientific">Myroides marinus</name>
    <dbReference type="NCBI Taxonomy" id="703342"/>
    <lineage>
        <taxon>Bacteria</taxon>
        <taxon>Pseudomonadati</taxon>
        <taxon>Bacteroidota</taxon>
        <taxon>Flavobacteriia</taxon>
        <taxon>Flavobacteriales</taxon>
        <taxon>Flavobacteriaceae</taxon>
        <taxon>Myroides</taxon>
    </lineage>
</organism>
<protein>
    <recommendedName>
        <fullName evidence="3">DUF4421 domain-containing protein</fullName>
    </recommendedName>
</protein>